<dbReference type="SUPFAM" id="SSF55961">
    <property type="entry name" value="Bet v1-like"/>
    <property type="match status" value="1"/>
</dbReference>
<gene>
    <name evidence="2" type="ORF">CTI12_AA468410</name>
</gene>
<protein>
    <submittedName>
        <fullName evidence="2">START-like domain-containing protein</fullName>
    </submittedName>
</protein>
<dbReference type="AlphaFoldDB" id="A0A2U1LPL2"/>
<dbReference type="EMBL" id="PKPP01008346">
    <property type="protein sequence ID" value="PWA50946.1"/>
    <property type="molecule type" value="Genomic_DNA"/>
</dbReference>
<dbReference type="InterPro" id="IPR000916">
    <property type="entry name" value="Bet_v_I/MLP"/>
</dbReference>
<evidence type="ECO:0000259" key="1">
    <source>
        <dbReference type="Pfam" id="PF00407"/>
    </source>
</evidence>
<dbReference type="GO" id="GO:0006952">
    <property type="term" value="P:defense response"/>
    <property type="evidence" value="ECO:0007669"/>
    <property type="project" value="InterPro"/>
</dbReference>
<name>A0A2U1LPL2_ARTAN</name>
<comment type="caution">
    <text evidence="2">The sequence shown here is derived from an EMBL/GenBank/DDBJ whole genome shotgun (WGS) entry which is preliminary data.</text>
</comment>
<dbReference type="Proteomes" id="UP000245207">
    <property type="component" value="Unassembled WGS sequence"/>
</dbReference>
<organism evidence="2 3">
    <name type="scientific">Artemisia annua</name>
    <name type="common">Sweet wormwood</name>
    <dbReference type="NCBI Taxonomy" id="35608"/>
    <lineage>
        <taxon>Eukaryota</taxon>
        <taxon>Viridiplantae</taxon>
        <taxon>Streptophyta</taxon>
        <taxon>Embryophyta</taxon>
        <taxon>Tracheophyta</taxon>
        <taxon>Spermatophyta</taxon>
        <taxon>Magnoliopsida</taxon>
        <taxon>eudicotyledons</taxon>
        <taxon>Gunneridae</taxon>
        <taxon>Pentapetalae</taxon>
        <taxon>asterids</taxon>
        <taxon>campanulids</taxon>
        <taxon>Asterales</taxon>
        <taxon>Asteraceae</taxon>
        <taxon>Asteroideae</taxon>
        <taxon>Anthemideae</taxon>
        <taxon>Artemisiinae</taxon>
        <taxon>Artemisia</taxon>
    </lineage>
</organism>
<evidence type="ECO:0000313" key="2">
    <source>
        <dbReference type="EMBL" id="PWA50946.1"/>
    </source>
</evidence>
<keyword evidence="3" id="KW-1185">Reference proteome</keyword>
<sequence>MAATYHITCTKERHTYTTLKRLDEMLYVGLTDHRESTTMFANLGGAQQLGASKAATESERTAQPVLIWQPLFSSSSLTFYSYNLVTWTAEYEKLSPDVPDPDMLMDFYTKLPKDIETHHLKN</sequence>
<dbReference type="OrthoDB" id="1858121at2759"/>
<accession>A0A2U1LPL2</accession>
<evidence type="ECO:0000313" key="3">
    <source>
        <dbReference type="Proteomes" id="UP000245207"/>
    </source>
</evidence>
<proteinExistence type="predicted"/>
<reference evidence="2 3" key="1">
    <citation type="journal article" date="2018" name="Mol. Plant">
        <title>The genome of Artemisia annua provides insight into the evolution of Asteraceae family and artemisinin biosynthesis.</title>
        <authorList>
            <person name="Shen Q."/>
            <person name="Zhang L."/>
            <person name="Liao Z."/>
            <person name="Wang S."/>
            <person name="Yan T."/>
            <person name="Shi P."/>
            <person name="Liu M."/>
            <person name="Fu X."/>
            <person name="Pan Q."/>
            <person name="Wang Y."/>
            <person name="Lv Z."/>
            <person name="Lu X."/>
            <person name="Zhang F."/>
            <person name="Jiang W."/>
            <person name="Ma Y."/>
            <person name="Chen M."/>
            <person name="Hao X."/>
            <person name="Li L."/>
            <person name="Tang Y."/>
            <person name="Lv G."/>
            <person name="Zhou Y."/>
            <person name="Sun X."/>
            <person name="Brodelius P.E."/>
            <person name="Rose J.K.C."/>
            <person name="Tang K."/>
        </authorList>
    </citation>
    <scope>NUCLEOTIDE SEQUENCE [LARGE SCALE GENOMIC DNA]</scope>
    <source>
        <strain evidence="3">cv. Huhao1</strain>
        <tissue evidence="2">Leaf</tissue>
    </source>
</reference>
<dbReference type="Gene3D" id="3.30.530.20">
    <property type="match status" value="1"/>
</dbReference>
<dbReference type="InterPro" id="IPR023393">
    <property type="entry name" value="START-like_dom_sf"/>
</dbReference>
<feature type="domain" description="Bet v I/Major latex protein" evidence="1">
    <location>
        <begin position="84"/>
        <end position="121"/>
    </location>
</feature>
<dbReference type="Pfam" id="PF00407">
    <property type="entry name" value="Bet_v_1"/>
    <property type="match status" value="1"/>
</dbReference>